<proteinExistence type="predicted"/>
<dbReference type="AlphaFoldDB" id="A0A0A8HBY1"/>
<dbReference type="KEGG" id="csm:CSUB8521_0561"/>
<protein>
    <submittedName>
        <fullName evidence="3">Outer membrane lipoprotein carrier protein</fullName>
    </submittedName>
</protein>
<dbReference type="NCBIfam" id="NF000666">
    <property type="entry name" value="PRK00031.2-4"/>
    <property type="match status" value="1"/>
</dbReference>
<dbReference type="NCBIfam" id="NF000663">
    <property type="entry name" value="PRK00031.2-1"/>
    <property type="match status" value="1"/>
</dbReference>
<dbReference type="PANTHER" id="PTHR35869">
    <property type="entry name" value="OUTER-MEMBRANE LIPOPROTEIN CARRIER PROTEIN"/>
    <property type="match status" value="1"/>
</dbReference>
<evidence type="ECO:0000313" key="3">
    <source>
        <dbReference type="EMBL" id="AJC90419.1"/>
    </source>
</evidence>
<dbReference type="SUPFAM" id="SSF89392">
    <property type="entry name" value="Prokaryotic lipoproteins and lipoprotein localization factors"/>
    <property type="match status" value="1"/>
</dbReference>
<name>A0A0A8HBY1_9BACT</name>
<evidence type="ECO:0000256" key="2">
    <source>
        <dbReference type="SAM" id="SignalP"/>
    </source>
</evidence>
<evidence type="ECO:0000313" key="4">
    <source>
        <dbReference type="Proteomes" id="UP000031135"/>
    </source>
</evidence>
<organism evidence="3 4">
    <name type="scientific">Campylobacter subantarcticus LMG 24374</name>
    <dbReference type="NCBI Taxonomy" id="1388751"/>
    <lineage>
        <taxon>Bacteria</taxon>
        <taxon>Pseudomonadati</taxon>
        <taxon>Campylobacterota</taxon>
        <taxon>Epsilonproteobacteria</taxon>
        <taxon>Campylobacterales</taxon>
        <taxon>Campylobacteraceae</taxon>
        <taxon>Campylobacter</taxon>
    </lineage>
</organism>
<dbReference type="PANTHER" id="PTHR35869:SF1">
    <property type="entry name" value="OUTER-MEMBRANE LIPOPROTEIN CARRIER PROTEIN"/>
    <property type="match status" value="1"/>
</dbReference>
<keyword evidence="1 2" id="KW-0732">Signal</keyword>
<dbReference type="EMBL" id="CP007772">
    <property type="protein sequence ID" value="AJC90419.1"/>
    <property type="molecule type" value="Genomic_DNA"/>
</dbReference>
<dbReference type="RefSeq" id="WP_039663178.1">
    <property type="nucleotide sequence ID" value="NZ_CP007772.1"/>
</dbReference>
<feature type="chain" id="PRO_5002053160" evidence="2">
    <location>
        <begin position="17"/>
        <end position="168"/>
    </location>
</feature>
<keyword evidence="3" id="KW-0449">Lipoprotein</keyword>
<evidence type="ECO:0000256" key="1">
    <source>
        <dbReference type="ARBA" id="ARBA00022729"/>
    </source>
</evidence>
<dbReference type="HOGENOM" id="CLU_125914_0_0_7"/>
<gene>
    <name evidence="3" type="primary">lolA</name>
    <name evidence="3" type="ORF">CSUB8521_0561</name>
</gene>
<accession>A0A0A8HBY1</accession>
<reference evidence="3 4" key="1">
    <citation type="journal article" date="2014" name="Genome Biol. Evol.">
        <title>Comparative Genomics of the Campylobacter lari Group.</title>
        <authorList>
            <person name="Miller W.G."/>
            <person name="Yee E."/>
            <person name="Chapman M.H."/>
            <person name="Smith T.P."/>
            <person name="Bono J.L."/>
            <person name="Huynh S."/>
            <person name="Parker C.T."/>
            <person name="Vandamme P."/>
            <person name="Luong K."/>
            <person name="Korlach J."/>
        </authorList>
    </citation>
    <scope>NUCLEOTIDE SEQUENCE [LARGE SCALE GENOMIC DNA]</scope>
    <source>
        <strain evidence="3 4">LMG 24374</strain>
    </source>
</reference>
<dbReference type="Pfam" id="PF03548">
    <property type="entry name" value="LolA"/>
    <property type="match status" value="1"/>
</dbReference>
<dbReference type="InterPro" id="IPR004564">
    <property type="entry name" value="OM_lipoprot_carrier_LolA-like"/>
</dbReference>
<dbReference type="CDD" id="cd16325">
    <property type="entry name" value="LolA"/>
    <property type="match status" value="1"/>
</dbReference>
<dbReference type="Proteomes" id="UP000031135">
    <property type="component" value="Chromosome"/>
</dbReference>
<dbReference type="InterPro" id="IPR029046">
    <property type="entry name" value="LolA/LolB/LppX"/>
</dbReference>
<feature type="signal peptide" evidence="2">
    <location>
        <begin position="1"/>
        <end position="16"/>
    </location>
</feature>
<dbReference type="OrthoDB" id="5339202at2"/>
<sequence length="168" mass="20036">MRYFVFSMIFSCNIFAFNINFKNFSSDFEQKVQSNNSSLNYKGNFIITQNKAFWNYTKPNKKQIYINHKEVVIIEPELEQAIYTQLQNLPNLQAIFKNAKLISHENYEAKYENIIYNIKLKNSNLNSISYKDELGNLVIIYFYNQKFDQNINENIFIPKIPSHFDIIQ</sequence>
<dbReference type="Gene3D" id="2.50.20.10">
    <property type="entry name" value="Lipoprotein localisation LolA/LolB/LppX"/>
    <property type="match status" value="1"/>
</dbReference>